<comment type="caution">
    <text evidence="2">The sequence shown here is derived from an EMBL/GenBank/DDBJ whole genome shotgun (WGS) entry which is preliminary data.</text>
</comment>
<organism evidence="2 3">
    <name type="scientific">Persicitalea jodogahamensis</name>
    <dbReference type="NCBI Taxonomy" id="402147"/>
    <lineage>
        <taxon>Bacteria</taxon>
        <taxon>Pseudomonadati</taxon>
        <taxon>Bacteroidota</taxon>
        <taxon>Cytophagia</taxon>
        <taxon>Cytophagales</taxon>
        <taxon>Spirosomataceae</taxon>
        <taxon>Persicitalea</taxon>
    </lineage>
</organism>
<dbReference type="PANTHER" id="PTHR41709:SF2">
    <property type="entry name" value="CIRCADIAN CLOCK PROTEIN KAIB2"/>
    <property type="match status" value="1"/>
</dbReference>
<evidence type="ECO:0000313" key="2">
    <source>
        <dbReference type="EMBL" id="GHB55831.1"/>
    </source>
</evidence>
<dbReference type="CDD" id="cd02978">
    <property type="entry name" value="KaiB_like"/>
    <property type="match status" value="1"/>
</dbReference>
<dbReference type="Gene3D" id="3.40.30.10">
    <property type="entry name" value="Glutaredoxin"/>
    <property type="match status" value="1"/>
</dbReference>
<accession>A0A8J3G7F5</accession>
<dbReference type="Pfam" id="PF07689">
    <property type="entry name" value="KaiB"/>
    <property type="match status" value="1"/>
</dbReference>
<dbReference type="SMART" id="SM01248">
    <property type="entry name" value="KaiB"/>
    <property type="match status" value="1"/>
</dbReference>
<dbReference type="EMBL" id="BMXF01000001">
    <property type="protein sequence ID" value="GHB55831.1"/>
    <property type="molecule type" value="Genomic_DNA"/>
</dbReference>
<dbReference type="InterPro" id="IPR036249">
    <property type="entry name" value="Thioredoxin-like_sf"/>
</dbReference>
<reference evidence="2 3" key="1">
    <citation type="journal article" date="2014" name="Int. J. Syst. Evol. Microbiol.">
        <title>Complete genome sequence of Corynebacterium casei LMG S-19264T (=DSM 44701T), isolated from a smear-ripened cheese.</title>
        <authorList>
            <consortium name="US DOE Joint Genome Institute (JGI-PGF)"/>
            <person name="Walter F."/>
            <person name="Albersmeier A."/>
            <person name="Kalinowski J."/>
            <person name="Ruckert C."/>
        </authorList>
    </citation>
    <scope>NUCLEOTIDE SEQUENCE [LARGE SCALE GENOMIC DNA]</scope>
    <source>
        <strain evidence="2 3">KCTC 12866</strain>
    </source>
</reference>
<dbReference type="SUPFAM" id="SSF52833">
    <property type="entry name" value="Thioredoxin-like"/>
    <property type="match status" value="1"/>
</dbReference>
<protein>
    <submittedName>
        <fullName evidence="2">KaiB 1</fullName>
    </submittedName>
</protein>
<dbReference type="GO" id="GO:0048511">
    <property type="term" value="P:rhythmic process"/>
    <property type="evidence" value="ECO:0007669"/>
    <property type="project" value="InterPro"/>
</dbReference>
<dbReference type="InterPro" id="IPR039022">
    <property type="entry name" value="KaiB-like"/>
</dbReference>
<dbReference type="AlphaFoldDB" id="A0A8J3G7F5"/>
<evidence type="ECO:0000313" key="3">
    <source>
        <dbReference type="Proteomes" id="UP000598271"/>
    </source>
</evidence>
<proteinExistence type="predicted"/>
<sequence>MSDLVDSMLEEAEDASRHYELRLFIAGASVNSRRAIANLREICDHYLKDKYSLEIIDVHQQKEIAEREQLIALPLLVKSYPLPQRRLIGDMSDTMKVLRGLGISTAS</sequence>
<keyword evidence="3" id="KW-1185">Reference proteome</keyword>
<evidence type="ECO:0000259" key="1">
    <source>
        <dbReference type="SMART" id="SM01248"/>
    </source>
</evidence>
<name>A0A8J3G7F5_9BACT</name>
<dbReference type="PANTHER" id="PTHR41709">
    <property type="entry name" value="KAIB-LIKE PROTEIN 1"/>
    <property type="match status" value="1"/>
</dbReference>
<dbReference type="RefSeq" id="WP_189562894.1">
    <property type="nucleotide sequence ID" value="NZ_BMXF01000001.1"/>
</dbReference>
<dbReference type="Proteomes" id="UP000598271">
    <property type="component" value="Unassembled WGS sequence"/>
</dbReference>
<gene>
    <name evidence="2" type="ORF">GCM10007390_06340</name>
</gene>
<dbReference type="InterPro" id="IPR011649">
    <property type="entry name" value="KaiB_domain"/>
</dbReference>
<feature type="domain" description="KaiB" evidence="1">
    <location>
        <begin position="22"/>
        <end position="103"/>
    </location>
</feature>